<dbReference type="SUPFAM" id="SSF90112">
    <property type="entry name" value="Neurotransmitter-gated ion-channel transmembrane pore"/>
    <property type="match status" value="1"/>
</dbReference>
<evidence type="ECO:0000256" key="2">
    <source>
        <dbReference type="ARBA" id="ARBA00022692"/>
    </source>
</evidence>
<dbReference type="PANTHER" id="PTHR18945">
    <property type="entry name" value="NEUROTRANSMITTER GATED ION CHANNEL"/>
    <property type="match status" value="1"/>
</dbReference>
<reference evidence="7" key="1">
    <citation type="submission" date="2023-10" db="EMBL/GenBank/DDBJ databases">
        <title>Genome assembly of Pristionchus species.</title>
        <authorList>
            <person name="Yoshida K."/>
            <person name="Sommer R.J."/>
        </authorList>
    </citation>
    <scope>NUCLEOTIDE SEQUENCE</scope>
    <source>
        <strain evidence="7">RS0144</strain>
    </source>
</reference>
<dbReference type="InterPro" id="IPR006202">
    <property type="entry name" value="Neur_chan_lig-bd"/>
</dbReference>
<dbReference type="InterPro" id="IPR036719">
    <property type="entry name" value="Neuro-gated_channel_TM_sf"/>
</dbReference>
<proteinExistence type="predicted"/>
<feature type="transmembrane region" description="Helical" evidence="5">
    <location>
        <begin position="253"/>
        <end position="272"/>
    </location>
</feature>
<comment type="caution">
    <text evidence="7">The sequence shown here is derived from an EMBL/GenBank/DDBJ whole genome shotgun (WGS) entry which is preliminary data.</text>
</comment>
<dbReference type="GO" id="GO:0005230">
    <property type="term" value="F:extracellular ligand-gated monoatomic ion channel activity"/>
    <property type="evidence" value="ECO:0007669"/>
    <property type="project" value="InterPro"/>
</dbReference>
<evidence type="ECO:0000313" key="8">
    <source>
        <dbReference type="Proteomes" id="UP001432027"/>
    </source>
</evidence>
<keyword evidence="3 5" id="KW-1133">Transmembrane helix</keyword>
<dbReference type="Gene3D" id="1.20.58.390">
    <property type="entry name" value="Neurotransmitter-gated ion-channel transmembrane domain"/>
    <property type="match status" value="1"/>
</dbReference>
<dbReference type="EMBL" id="BTSX01000001">
    <property type="protein sequence ID" value="GMS80813.1"/>
    <property type="molecule type" value="Genomic_DNA"/>
</dbReference>
<dbReference type="InterPro" id="IPR036734">
    <property type="entry name" value="Neur_chan_lig-bd_sf"/>
</dbReference>
<dbReference type="PROSITE" id="PS00236">
    <property type="entry name" value="NEUROTR_ION_CHANNEL"/>
    <property type="match status" value="1"/>
</dbReference>
<feature type="non-terminal residue" evidence="7">
    <location>
        <position position="1"/>
    </location>
</feature>
<dbReference type="InterPro" id="IPR038050">
    <property type="entry name" value="Neuro_actylchol_rec"/>
</dbReference>
<dbReference type="SUPFAM" id="SSF63712">
    <property type="entry name" value="Nicotinic receptor ligand binding domain-like"/>
    <property type="match status" value="1"/>
</dbReference>
<gene>
    <name evidence="7" type="ORF">PENTCL1PPCAC_2988</name>
</gene>
<dbReference type="Gene3D" id="2.70.170.10">
    <property type="entry name" value="Neurotransmitter-gated ion-channel ligand-binding domain"/>
    <property type="match status" value="1"/>
</dbReference>
<evidence type="ECO:0000256" key="3">
    <source>
        <dbReference type="ARBA" id="ARBA00022989"/>
    </source>
</evidence>
<feature type="domain" description="Neurotransmitter-gated ion-channel ligand-binding" evidence="6">
    <location>
        <begin position="8"/>
        <end position="216"/>
    </location>
</feature>
<accession>A0AAV5SF52</accession>
<organism evidence="7 8">
    <name type="scientific">Pristionchus entomophagus</name>
    <dbReference type="NCBI Taxonomy" id="358040"/>
    <lineage>
        <taxon>Eukaryota</taxon>
        <taxon>Metazoa</taxon>
        <taxon>Ecdysozoa</taxon>
        <taxon>Nematoda</taxon>
        <taxon>Chromadorea</taxon>
        <taxon>Rhabditida</taxon>
        <taxon>Rhabditina</taxon>
        <taxon>Diplogasteromorpha</taxon>
        <taxon>Diplogasteroidea</taxon>
        <taxon>Neodiplogasteridae</taxon>
        <taxon>Pristionchus</taxon>
    </lineage>
</organism>
<dbReference type="Pfam" id="PF02931">
    <property type="entry name" value="Neur_chan_LBD"/>
    <property type="match status" value="1"/>
</dbReference>
<dbReference type="AlphaFoldDB" id="A0AAV5SF52"/>
<evidence type="ECO:0000256" key="5">
    <source>
        <dbReference type="SAM" id="Phobius"/>
    </source>
</evidence>
<protein>
    <recommendedName>
        <fullName evidence="6">Neurotransmitter-gated ion-channel ligand-binding domain-containing protein</fullName>
    </recommendedName>
</protein>
<dbReference type="Proteomes" id="UP001432027">
    <property type="component" value="Unassembled WGS sequence"/>
</dbReference>
<evidence type="ECO:0000259" key="6">
    <source>
        <dbReference type="Pfam" id="PF02931"/>
    </source>
</evidence>
<dbReference type="GO" id="GO:0004888">
    <property type="term" value="F:transmembrane signaling receptor activity"/>
    <property type="evidence" value="ECO:0007669"/>
    <property type="project" value="InterPro"/>
</dbReference>
<name>A0AAV5SF52_9BILA</name>
<evidence type="ECO:0000313" key="7">
    <source>
        <dbReference type="EMBL" id="GMS80813.1"/>
    </source>
</evidence>
<feature type="transmembrane region" description="Helical" evidence="5">
    <location>
        <begin position="284"/>
        <end position="305"/>
    </location>
</feature>
<feature type="transmembrane region" description="Helical" evidence="5">
    <location>
        <begin position="218"/>
        <end position="241"/>
    </location>
</feature>
<dbReference type="InterPro" id="IPR006201">
    <property type="entry name" value="Neur_channel"/>
</dbReference>
<evidence type="ECO:0000256" key="1">
    <source>
        <dbReference type="ARBA" id="ARBA00004141"/>
    </source>
</evidence>
<keyword evidence="8" id="KW-1185">Reference proteome</keyword>
<evidence type="ECO:0000256" key="4">
    <source>
        <dbReference type="ARBA" id="ARBA00023136"/>
    </source>
</evidence>
<dbReference type="InterPro" id="IPR018000">
    <property type="entry name" value="Neurotransmitter_ion_chnl_CS"/>
</dbReference>
<comment type="subcellular location">
    <subcellularLocation>
        <location evidence="1">Membrane</location>
        <topology evidence="1">Multi-pass membrane protein</topology>
    </subcellularLocation>
</comment>
<dbReference type="GO" id="GO:0016020">
    <property type="term" value="C:membrane"/>
    <property type="evidence" value="ECO:0007669"/>
    <property type="project" value="UniProtKB-SubCell"/>
</dbReference>
<sequence>ANFMNDNQRLYIDLFKNYISYQSPYNTGSTGLRHGQAKVFLTLKYSHLTQVIEVQMMHNHVFGMELIWRDPRLTWNPEEYNNISYIYVRSRDLWMPELTACESSSFSLLTSERRQKAKVNSTGHIEMFLIGHASFICEFSVEDFPFDQHWCFYCFALPIYDENELIFVVRDASSQIVMDSSEWRMKLHGSRYRLEPDTNKEDPTMIYFDLLLSRRPSFWIFLMIIPSFLLGFLILLGLFFGKEKNNLNVSVDLGLIAFTSFTFIIGILADSLPQSDHISILGRYIVFELFIITAAILSVSLHGALSSAALAGYTWMTGEGK</sequence>
<keyword evidence="2 5" id="KW-0812">Transmembrane</keyword>
<keyword evidence="4 5" id="KW-0472">Membrane</keyword>
<dbReference type="CDD" id="cd18989">
    <property type="entry name" value="LGIC_ECD_cation"/>
    <property type="match status" value="1"/>
</dbReference>